<name>Z9JLY0_9GAMM</name>
<dbReference type="STRING" id="1444770.AF72_02960"/>
<evidence type="ECO:0000313" key="5">
    <source>
        <dbReference type="Proteomes" id="UP001430701"/>
    </source>
</evidence>
<keyword evidence="1" id="KW-0472">Membrane</keyword>
<feature type="transmembrane region" description="Helical" evidence="1">
    <location>
        <begin position="12"/>
        <end position="37"/>
    </location>
</feature>
<organism evidence="2 4">
    <name type="scientific">Xylella taiwanensis</name>
    <dbReference type="NCBI Taxonomy" id="1444770"/>
    <lineage>
        <taxon>Bacteria</taxon>
        <taxon>Pseudomonadati</taxon>
        <taxon>Pseudomonadota</taxon>
        <taxon>Gammaproteobacteria</taxon>
        <taxon>Lysobacterales</taxon>
        <taxon>Lysobacteraceae</taxon>
        <taxon>Xylella</taxon>
    </lineage>
</organism>
<gene>
    <name evidence="2" type="ORF">AF72_02960</name>
    <name evidence="3" type="ORF">LPH55_03560</name>
</gene>
<feature type="transmembrane region" description="Helical" evidence="1">
    <location>
        <begin position="43"/>
        <end position="72"/>
    </location>
</feature>
<feature type="transmembrane region" description="Helical" evidence="1">
    <location>
        <begin position="125"/>
        <end position="145"/>
    </location>
</feature>
<accession>Z9JLY0</accession>
<evidence type="ECO:0000256" key="1">
    <source>
        <dbReference type="SAM" id="Phobius"/>
    </source>
</evidence>
<dbReference type="AlphaFoldDB" id="Z9JLY0"/>
<evidence type="ECO:0000313" key="4">
    <source>
        <dbReference type="Proteomes" id="UP000020406"/>
    </source>
</evidence>
<evidence type="ECO:0000313" key="2">
    <source>
        <dbReference type="EMBL" id="EWS78836.1"/>
    </source>
</evidence>
<dbReference type="KEGG" id="xtw:AB672_09860"/>
<sequence length="168" mass="18907">MNVRSLDRSRLLYLTHALLLGVPILLIGGPISLYWLLDAMTGSMILLGLFLVWFGARLLCLIGWLVLSYAFLTGGRSRLVQRSWTWWLCLMIGIPGAVFFLWPVLMEIQMLFNGHQLHSGVGFTWFVSFCVGLAVLPLALHLFWLRFVGCWRSDQCHAADGVNPNNAG</sequence>
<keyword evidence="1" id="KW-1133">Transmembrane helix</keyword>
<evidence type="ECO:0000313" key="3">
    <source>
        <dbReference type="EMBL" id="MCD8472573.1"/>
    </source>
</evidence>
<keyword evidence="5" id="KW-1185">Reference proteome</keyword>
<proteinExistence type="predicted"/>
<dbReference type="RefSeq" id="WP_038270490.1">
    <property type="nucleotide sequence ID" value="NZ_CP053627.1"/>
</dbReference>
<keyword evidence="1" id="KW-0812">Transmembrane</keyword>
<comment type="caution">
    <text evidence="2">The sequence shown here is derived from an EMBL/GenBank/DDBJ whole genome shotgun (WGS) entry which is preliminary data.</text>
</comment>
<protein>
    <recommendedName>
        <fullName evidence="6">Transmembrane protein</fullName>
    </recommendedName>
</protein>
<dbReference type="Proteomes" id="UP000020406">
    <property type="component" value="Unassembled WGS sequence"/>
</dbReference>
<dbReference type="EMBL" id="JAJPPU010000001">
    <property type="protein sequence ID" value="MCD8472573.1"/>
    <property type="molecule type" value="Genomic_DNA"/>
</dbReference>
<dbReference type="Proteomes" id="UP001430701">
    <property type="component" value="Unassembled WGS sequence"/>
</dbReference>
<reference evidence="2 4" key="1">
    <citation type="journal article" date="2014" name="Genome Announc.">
        <title>Draft Genome Sequence of Xylella fastidiosa Pear Leaf Scorch Strain in Taiwan.</title>
        <authorList>
            <person name="Su C.C."/>
            <person name="Deng W.L."/>
            <person name="Jan F.J."/>
            <person name="Chang C.J."/>
            <person name="Huang H."/>
            <person name="Chen J."/>
        </authorList>
    </citation>
    <scope>NUCLEOTIDE SEQUENCE [LARGE SCALE GENOMIC DNA]</scope>
    <source>
        <strain evidence="2 4">PLS229</strain>
    </source>
</reference>
<evidence type="ECO:0008006" key="6">
    <source>
        <dbReference type="Google" id="ProtNLM"/>
    </source>
</evidence>
<dbReference type="EMBL" id="JDSQ01000004">
    <property type="protein sequence ID" value="EWS78836.1"/>
    <property type="molecule type" value="Genomic_DNA"/>
</dbReference>
<dbReference type="PATRIC" id="fig|1444770.3.peg.719"/>
<feature type="transmembrane region" description="Helical" evidence="1">
    <location>
        <begin position="84"/>
        <end position="105"/>
    </location>
</feature>
<dbReference type="GeneID" id="68901599"/>
<reference evidence="3" key="2">
    <citation type="submission" date="2021-11" db="EMBL/GenBank/DDBJ databases">
        <title>Genome sequence of Xylella taiwanensis PLS432.</title>
        <authorList>
            <person name="Weng L.-W."/>
            <person name="Su C.-C."/>
            <person name="Tsai C.-W."/>
            <person name="Kuo C.-H."/>
        </authorList>
    </citation>
    <scope>NUCLEOTIDE SEQUENCE</scope>
    <source>
        <strain evidence="3">PLS432</strain>
    </source>
</reference>